<dbReference type="AlphaFoldDB" id="A0A2G9HBU3"/>
<reference evidence="2" key="1">
    <citation type="journal article" date="2018" name="Gigascience">
        <title>Genome assembly of the Pink Ipe (Handroanthus impetiginosus, Bignoniaceae), a highly valued, ecologically keystone Neotropical timber forest tree.</title>
        <authorList>
            <person name="Silva-Junior O.B."/>
            <person name="Grattapaglia D."/>
            <person name="Novaes E."/>
            <person name="Collevatti R.G."/>
        </authorList>
    </citation>
    <scope>NUCLEOTIDE SEQUENCE [LARGE SCALE GENOMIC DNA]</scope>
    <source>
        <strain evidence="2">cv. UFG-1</strain>
    </source>
</reference>
<accession>A0A2G9HBU3</accession>
<evidence type="ECO:0000313" key="1">
    <source>
        <dbReference type="EMBL" id="PIN15017.1"/>
    </source>
</evidence>
<name>A0A2G9HBU3_9LAMI</name>
<sequence length="115" mass="13495">MLSLSAGSSYTIPSTRWFPLSKIASTLQFIVRRLHMMPCTFPAMSRERNDGTSVRFIEQIGGNVFLHRIQQSDRESFIPCKRWTQVILFLKSQIKKHWQHPYTAIKLTEFLPLLR</sequence>
<keyword evidence="2" id="KW-1185">Reference proteome</keyword>
<gene>
    <name evidence="1" type="ORF">CDL12_12343</name>
</gene>
<dbReference type="EMBL" id="NKXS01002166">
    <property type="protein sequence ID" value="PIN15017.1"/>
    <property type="molecule type" value="Genomic_DNA"/>
</dbReference>
<evidence type="ECO:0000313" key="2">
    <source>
        <dbReference type="Proteomes" id="UP000231279"/>
    </source>
</evidence>
<proteinExistence type="predicted"/>
<dbReference type="Proteomes" id="UP000231279">
    <property type="component" value="Unassembled WGS sequence"/>
</dbReference>
<protein>
    <submittedName>
        <fullName evidence="1">Uncharacterized protein</fullName>
    </submittedName>
</protein>
<comment type="caution">
    <text evidence="1">The sequence shown here is derived from an EMBL/GenBank/DDBJ whole genome shotgun (WGS) entry which is preliminary data.</text>
</comment>
<organism evidence="1 2">
    <name type="scientific">Handroanthus impetiginosus</name>
    <dbReference type="NCBI Taxonomy" id="429701"/>
    <lineage>
        <taxon>Eukaryota</taxon>
        <taxon>Viridiplantae</taxon>
        <taxon>Streptophyta</taxon>
        <taxon>Embryophyta</taxon>
        <taxon>Tracheophyta</taxon>
        <taxon>Spermatophyta</taxon>
        <taxon>Magnoliopsida</taxon>
        <taxon>eudicotyledons</taxon>
        <taxon>Gunneridae</taxon>
        <taxon>Pentapetalae</taxon>
        <taxon>asterids</taxon>
        <taxon>lamiids</taxon>
        <taxon>Lamiales</taxon>
        <taxon>Bignoniaceae</taxon>
        <taxon>Crescentiina</taxon>
        <taxon>Tabebuia alliance</taxon>
        <taxon>Handroanthus</taxon>
    </lineage>
</organism>